<evidence type="ECO:0000313" key="2">
    <source>
        <dbReference type="Proteomes" id="UP001214530"/>
    </source>
</evidence>
<dbReference type="Proteomes" id="UP001214530">
    <property type="component" value="Chromosome"/>
</dbReference>
<dbReference type="InterPro" id="IPR011008">
    <property type="entry name" value="Dimeric_a/b-barrel"/>
</dbReference>
<evidence type="ECO:0008006" key="3">
    <source>
        <dbReference type="Google" id="ProtNLM"/>
    </source>
</evidence>
<organism evidence="1 2">
    <name type="scientific">Candidatus Pedobacter colombiensis</name>
    <dbReference type="NCBI Taxonomy" id="3121371"/>
    <lineage>
        <taxon>Bacteria</taxon>
        <taxon>Pseudomonadati</taxon>
        <taxon>Bacteroidota</taxon>
        <taxon>Sphingobacteriia</taxon>
        <taxon>Sphingobacteriales</taxon>
        <taxon>Sphingobacteriaceae</taxon>
        <taxon>Pedobacter</taxon>
    </lineage>
</organism>
<dbReference type="AlphaFoldDB" id="A0AAJ6B7X9"/>
<proteinExistence type="predicted"/>
<protein>
    <recommendedName>
        <fullName evidence="3">Antibiotic biosynthesis monooxygenase</fullName>
    </recommendedName>
</protein>
<sequence length="60" mass="6649">MERFALQLGPSTFGIFDTFETEEARKIHLTGKIAEALMANASTLLTKEPVIEQVDLIAIK</sequence>
<dbReference type="Gene3D" id="3.30.70.100">
    <property type="match status" value="1"/>
</dbReference>
<evidence type="ECO:0000313" key="1">
    <source>
        <dbReference type="EMBL" id="WEK21587.1"/>
    </source>
</evidence>
<reference evidence="1" key="1">
    <citation type="submission" date="2023-03" db="EMBL/GenBank/DDBJ databases">
        <title>Andean soil-derived lignocellulolytic bacterial consortium as a source of novel taxa and putative plastic-active enzymes.</title>
        <authorList>
            <person name="Diaz-Garcia L."/>
            <person name="Chuvochina M."/>
            <person name="Feuerriegel G."/>
            <person name="Bunk B."/>
            <person name="Sproer C."/>
            <person name="Streit W.R."/>
            <person name="Rodriguez L.M."/>
            <person name="Overmann J."/>
            <person name="Jimenez D.J."/>
        </authorList>
    </citation>
    <scope>NUCLEOTIDE SEQUENCE</scope>
    <source>
        <strain evidence="1">MAG 3858</strain>
    </source>
</reference>
<name>A0AAJ6B7X9_9SPHI</name>
<accession>A0AAJ6B7X9</accession>
<dbReference type="SUPFAM" id="SSF54909">
    <property type="entry name" value="Dimeric alpha+beta barrel"/>
    <property type="match status" value="1"/>
</dbReference>
<dbReference type="EMBL" id="CP119313">
    <property type="protein sequence ID" value="WEK21587.1"/>
    <property type="molecule type" value="Genomic_DNA"/>
</dbReference>
<gene>
    <name evidence="1" type="ORF">P0Y49_10605</name>
</gene>